<dbReference type="Pfam" id="PF02321">
    <property type="entry name" value="OEP"/>
    <property type="match status" value="2"/>
</dbReference>
<dbReference type="KEGG" id="rpon:G3256_05310"/>
<keyword evidence="4" id="KW-1134">Transmembrane beta strand</keyword>
<dbReference type="Gene3D" id="1.20.1600.10">
    <property type="entry name" value="Outer membrane efflux proteins (OEP)"/>
    <property type="match status" value="1"/>
</dbReference>
<dbReference type="InterPro" id="IPR010130">
    <property type="entry name" value="T1SS_OMP_TolC"/>
</dbReference>
<dbReference type="PANTHER" id="PTHR30026:SF22">
    <property type="entry name" value="OUTER MEMBRANE EFFLUX PROTEIN"/>
    <property type="match status" value="1"/>
</dbReference>
<dbReference type="NCBIfam" id="TIGR01844">
    <property type="entry name" value="type_I_sec_TolC"/>
    <property type="match status" value="1"/>
</dbReference>
<evidence type="ECO:0000313" key="8">
    <source>
        <dbReference type="EMBL" id="QJF50616.1"/>
    </source>
</evidence>
<dbReference type="GO" id="GO:0015288">
    <property type="term" value="F:porin activity"/>
    <property type="evidence" value="ECO:0007669"/>
    <property type="project" value="TreeGrafter"/>
</dbReference>
<sequence>MAKQRVTAPRGKTFRGLALGICVLAGTLAGPLRAETLADALVGAYNNSGLLDQNRALLRAADEDVATAASALKPILNYTASVQRNFGDVRSTSPFGLVSTSSLSSSNLSAGLVAELLLYDFGATQLGVEAAKETVLATRQQLISLEQNVLLRAVSAYLSVLATREFVSLRQNNLRLLTQELRAAQDRFEVGEVTRTDVAQAEAQLAGARSGLATAQGDLLTAIEEYRNVVGRTPDNLRPPPALPALQSDVEAARALAVRVHPDLLAAQYAVAAAELNILRARAAVKPSLRASGSLSVQDDLSSSDYTNSGSIGITLSGPIYQGGAIDSSIRRAIAARDAQRGNLLEVRKQISQDVGVAYAQLSAQRASLASTDERIRAADIAFNGVREEAQLGARTTLDVLDAEQELLDARTSRVSAQANLYVAAYAVLQATGRLTARDLNLDVQLYDPAAYYNLVKDAPVARSAQGEKLDRVLRSLQKN</sequence>
<dbReference type="EMBL" id="CP048788">
    <property type="protein sequence ID" value="QJF50616.1"/>
    <property type="molecule type" value="Genomic_DNA"/>
</dbReference>
<evidence type="ECO:0000313" key="9">
    <source>
        <dbReference type="Proteomes" id="UP000503308"/>
    </source>
</evidence>
<evidence type="ECO:0000256" key="4">
    <source>
        <dbReference type="ARBA" id="ARBA00022452"/>
    </source>
</evidence>
<reference evidence="8 9" key="1">
    <citation type="submission" date="2020-02" db="EMBL/GenBank/DDBJ databases">
        <title>Genome sequence of Roseobacter ponti.</title>
        <authorList>
            <person name="Hollensteiner J."/>
            <person name="Schneider D."/>
            <person name="Poehlein A."/>
            <person name="Daniel R."/>
        </authorList>
    </citation>
    <scope>NUCLEOTIDE SEQUENCE [LARGE SCALE GENOMIC DNA]</scope>
    <source>
        <strain evidence="8 9">DSM 106830</strain>
    </source>
</reference>
<organism evidence="8 9">
    <name type="scientific">Roseobacter ponti</name>
    <dbReference type="NCBI Taxonomy" id="1891787"/>
    <lineage>
        <taxon>Bacteria</taxon>
        <taxon>Pseudomonadati</taxon>
        <taxon>Pseudomonadota</taxon>
        <taxon>Alphaproteobacteria</taxon>
        <taxon>Rhodobacterales</taxon>
        <taxon>Roseobacteraceae</taxon>
        <taxon>Roseobacter</taxon>
    </lineage>
</organism>
<keyword evidence="9" id="KW-1185">Reference proteome</keyword>
<dbReference type="RefSeq" id="WP_169639834.1">
    <property type="nucleotide sequence ID" value="NZ_CP048788.1"/>
</dbReference>
<dbReference type="GO" id="GO:0009279">
    <property type="term" value="C:cell outer membrane"/>
    <property type="evidence" value="ECO:0007669"/>
    <property type="project" value="UniProtKB-SubCell"/>
</dbReference>
<keyword evidence="6" id="KW-0472">Membrane</keyword>
<accession>A0A858SUP9</accession>
<dbReference type="SUPFAM" id="SSF56954">
    <property type="entry name" value="Outer membrane efflux proteins (OEP)"/>
    <property type="match status" value="1"/>
</dbReference>
<evidence type="ECO:0000256" key="6">
    <source>
        <dbReference type="ARBA" id="ARBA00023136"/>
    </source>
</evidence>
<keyword evidence="7" id="KW-0998">Cell outer membrane</keyword>
<dbReference type="GO" id="GO:0015562">
    <property type="term" value="F:efflux transmembrane transporter activity"/>
    <property type="evidence" value="ECO:0007669"/>
    <property type="project" value="InterPro"/>
</dbReference>
<proteinExistence type="inferred from homology"/>
<gene>
    <name evidence="8" type="ORF">G3256_05310</name>
</gene>
<dbReference type="GO" id="GO:1990281">
    <property type="term" value="C:efflux pump complex"/>
    <property type="evidence" value="ECO:0007669"/>
    <property type="project" value="TreeGrafter"/>
</dbReference>
<dbReference type="InterPro" id="IPR051906">
    <property type="entry name" value="TolC-like"/>
</dbReference>
<evidence type="ECO:0000256" key="1">
    <source>
        <dbReference type="ARBA" id="ARBA00004442"/>
    </source>
</evidence>
<dbReference type="PANTHER" id="PTHR30026">
    <property type="entry name" value="OUTER MEMBRANE PROTEIN TOLC"/>
    <property type="match status" value="1"/>
</dbReference>
<dbReference type="Proteomes" id="UP000503308">
    <property type="component" value="Chromosome"/>
</dbReference>
<keyword evidence="5" id="KW-0812">Transmembrane</keyword>
<evidence type="ECO:0000256" key="3">
    <source>
        <dbReference type="ARBA" id="ARBA00022448"/>
    </source>
</evidence>
<evidence type="ECO:0000256" key="7">
    <source>
        <dbReference type="ARBA" id="ARBA00023237"/>
    </source>
</evidence>
<comment type="subcellular location">
    <subcellularLocation>
        <location evidence="1">Cell outer membrane</location>
    </subcellularLocation>
</comment>
<protein>
    <submittedName>
        <fullName evidence="8">TolC family outer membrane protein</fullName>
    </submittedName>
</protein>
<comment type="similarity">
    <text evidence="2">Belongs to the outer membrane factor (OMF) (TC 1.B.17) family.</text>
</comment>
<evidence type="ECO:0000256" key="5">
    <source>
        <dbReference type="ARBA" id="ARBA00022692"/>
    </source>
</evidence>
<dbReference type="InterPro" id="IPR003423">
    <property type="entry name" value="OMP_efflux"/>
</dbReference>
<name>A0A858SUP9_9RHOB</name>
<evidence type="ECO:0000256" key="2">
    <source>
        <dbReference type="ARBA" id="ARBA00007613"/>
    </source>
</evidence>
<dbReference type="AlphaFoldDB" id="A0A858SUP9"/>
<keyword evidence="3" id="KW-0813">Transport</keyword>